<keyword evidence="2" id="KW-0811">Translocation</keyword>
<protein>
    <submittedName>
        <fullName evidence="4">Type III restriction enzyme</fullName>
    </submittedName>
</protein>
<dbReference type="OMA" id="GNAIVMT"/>
<gene>
    <name evidence="4" type="ORF">PPL_09773</name>
</gene>
<dbReference type="GO" id="GO:0006886">
    <property type="term" value="P:intracellular protein transport"/>
    <property type="evidence" value="ECO:0007669"/>
    <property type="project" value="InterPro"/>
</dbReference>
<name>D3BP11_HETP5</name>
<proteinExistence type="predicted"/>
<dbReference type="PANTHER" id="PTHR30612">
    <property type="entry name" value="SECA INNER MEMBRANE COMPONENT OF SEC PROTEIN SECRETION SYSTEM"/>
    <property type="match status" value="1"/>
</dbReference>
<comment type="caution">
    <text evidence="4">The sequence shown here is derived from an EMBL/GenBank/DDBJ whole genome shotgun (WGS) entry which is preliminary data.</text>
</comment>
<dbReference type="GO" id="GO:0005524">
    <property type="term" value="F:ATP binding"/>
    <property type="evidence" value="ECO:0007669"/>
    <property type="project" value="InterPro"/>
</dbReference>
<dbReference type="GO" id="GO:0006605">
    <property type="term" value="P:protein targeting"/>
    <property type="evidence" value="ECO:0007669"/>
    <property type="project" value="InterPro"/>
</dbReference>
<dbReference type="RefSeq" id="XP_020429151.1">
    <property type="nucleotide sequence ID" value="XM_020580564.1"/>
</dbReference>
<dbReference type="EMBL" id="ADBJ01000044">
    <property type="protein sequence ID" value="EFA77021.1"/>
    <property type="molecule type" value="Genomic_DNA"/>
</dbReference>
<reference evidence="4 5" key="1">
    <citation type="journal article" date="2011" name="Genome Res.">
        <title>Phylogeny-wide analysis of social amoeba genomes highlights ancient origins for complex intercellular communication.</title>
        <authorList>
            <person name="Heidel A.J."/>
            <person name="Lawal H.M."/>
            <person name="Felder M."/>
            <person name="Schilde C."/>
            <person name="Helps N.R."/>
            <person name="Tunggal B."/>
            <person name="Rivero F."/>
            <person name="John U."/>
            <person name="Schleicher M."/>
            <person name="Eichinger L."/>
            <person name="Platzer M."/>
            <person name="Noegel A.A."/>
            <person name="Schaap P."/>
            <person name="Gloeckner G."/>
        </authorList>
    </citation>
    <scope>NUCLEOTIDE SEQUENCE [LARGE SCALE GENOMIC DNA]</scope>
    <source>
        <strain evidence="5">ATCC 26659 / Pp 5 / PN500</strain>
    </source>
</reference>
<keyword evidence="5" id="KW-1185">Reference proteome</keyword>
<keyword evidence="1" id="KW-0813">Transport</keyword>
<evidence type="ECO:0000259" key="3">
    <source>
        <dbReference type="PROSITE" id="PS51196"/>
    </source>
</evidence>
<dbReference type="InterPro" id="IPR027417">
    <property type="entry name" value="P-loop_NTPase"/>
</dbReference>
<organism evidence="4 5">
    <name type="scientific">Heterostelium pallidum (strain ATCC 26659 / Pp 5 / PN500)</name>
    <name type="common">Cellular slime mold</name>
    <name type="synonym">Polysphondylium pallidum</name>
    <dbReference type="NCBI Taxonomy" id="670386"/>
    <lineage>
        <taxon>Eukaryota</taxon>
        <taxon>Amoebozoa</taxon>
        <taxon>Evosea</taxon>
        <taxon>Eumycetozoa</taxon>
        <taxon>Dictyostelia</taxon>
        <taxon>Acytosteliales</taxon>
        <taxon>Acytosteliaceae</taxon>
        <taxon>Heterostelium</taxon>
    </lineage>
</organism>
<dbReference type="SUPFAM" id="SSF52540">
    <property type="entry name" value="P-loop containing nucleoside triphosphate hydrolases"/>
    <property type="match status" value="1"/>
</dbReference>
<dbReference type="AlphaFoldDB" id="D3BP11"/>
<dbReference type="InterPro" id="IPR014018">
    <property type="entry name" value="SecA_motor_DEAD"/>
</dbReference>
<dbReference type="Proteomes" id="UP000001396">
    <property type="component" value="Unassembled WGS sequence"/>
</dbReference>
<dbReference type="PROSITE" id="PS51196">
    <property type="entry name" value="SECA_MOTOR_DEAD"/>
    <property type="match status" value="1"/>
</dbReference>
<dbReference type="InterPro" id="IPR000185">
    <property type="entry name" value="SecA"/>
</dbReference>
<evidence type="ECO:0000313" key="5">
    <source>
        <dbReference type="Proteomes" id="UP000001396"/>
    </source>
</evidence>
<evidence type="ECO:0000256" key="1">
    <source>
        <dbReference type="ARBA" id="ARBA00022927"/>
    </source>
</evidence>
<feature type="domain" description="SecA family profile" evidence="3">
    <location>
        <begin position="1"/>
        <end position="199"/>
    </location>
</feature>
<dbReference type="GeneID" id="31365246"/>
<dbReference type="PANTHER" id="PTHR30612:SF0">
    <property type="entry name" value="CHLOROPLAST PROTEIN-TRANSPORTING ATPASE"/>
    <property type="match status" value="1"/>
</dbReference>
<accession>D3BP11</accession>
<evidence type="ECO:0000256" key="2">
    <source>
        <dbReference type="ARBA" id="ARBA00023010"/>
    </source>
</evidence>
<keyword evidence="1" id="KW-0653">Protein transport</keyword>
<sequence>MKIIKDDFKISKYTFTPSIFGKTQLDFKEQDHVLMEENKDLWYRKIAEDILEKTKKERSVIVVFEDEKTLNDFETSHYFGQVEKSSKLVESTTDRDTVIKKATTSKQVTLITKSFGRGVDFIVNDDKVIDNGGVHVIQTFLSEEITEEVQIKGRTARQGQKGSYKMILLKYDLVCMGMTSESLGNAIKGNGFYKMIDEKRQNSFSAKCEKQKNVVNKSNDLDNESNKYLNLLLNYDDSKKSEISKLLEQFNK</sequence>
<dbReference type="Gene3D" id="3.40.50.300">
    <property type="entry name" value="P-loop containing nucleotide triphosphate hydrolases"/>
    <property type="match status" value="1"/>
</dbReference>
<dbReference type="InParanoid" id="D3BP11"/>
<evidence type="ECO:0000313" key="4">
    <source>
        <dbReference type="EMBL" id="EFA77021.1"/>
    </source>
</evidence>